<proteinExistence type="predicted"/>
<protein>
    <submittedName>
        <fullName evidence="1">Uncharacterized protein</fullName>
    </submittedName>
</protein>
<sequence length="101" mass="11532">MQSNLHRKVFTRWRPFLFETAAVFPTPSWVRDILGPVLGTPPVKSRLLGFRGLAYGLASPDSKNPRNSPLGPNYDFHPRKTRNLMHFDPTNARFTAFFSNS</sequence>
<organism evidence="1 2">
    <name type="scientific">Solidesulfovibrio magneticus (strain ATCC 700980 / DSM 13731 / RS-1)</name>
    <name type="common">Desulfovibrio magneticus</name>
    <dbReference type="NCBI Taxonomy" id="573370"/>
    <lineage>
        <taxon>Bacteria</taxon>
        <taxon>Pseudomonadati</taxon>
        <taxon>Thermodesulfobacteriota</taxon>
        <taxon>Desulfovibrionia</taxon>
        <taxon>Desulfovibrionales</taxon>
        <taxon>Desulfovibrionaceae</taxon>
        <taxon>Solidesulfovibrio</taxon>
    </lineage>
</organism>
<gene>
    <name evidence="1" type="ordered locus">DMR_09430</name>
</gene>
<name>C4XKP3_SOLM1</name>
<dbReference type="Proteomes" id="UP000009071">
    <property type="component" value="Chromosome"/>
</dbReference>
<evidence type="ECO:0000313" key="2">
    <source>
        <dbReference type="Proteomes" id="UP000009071"/>
    </source>
</evidence>
<dbReference type="STRING" id="573370.DMR_09430"/>
<evidence type="ECO:0000313" key="1">
    <source>
        <dbReference type="EMBL" id="BAH74434.1"/>
    </source>
</evidence>
<dbReference type="AlphaFoldDB" id="C4XKP3"/>
<accession>C4XKP3</accession>
<keyword evidence="2" id="KW-1185">Reference proteome</keyword>
<dbReference type="HOGENOM" id="CLU_2286935_0_0_7"/>
<reference evidence="1 2" key="1">
    <citation type="journal article" date="2009" name="Genome Res.">
        <title>Whole genome sequence of Desulfovibrio magneticus strain RS-1 revealed common gene clusters in magnetotactic bacteria.</title>
        <authorList>
            <person name="Nakazawa H."/>
            <person name="Arakaki A."/>
            <person name="Narita-Yamada S."/>
            <person name="Yashiro I."/>
            <person name="Jinno K."/>
            <person name="Aoki N."/>
            <person name="Tsuruyama A."/>
            <person name="Okamura Y."/>
            <person name="Tanikawa S."/>
            <person name="Fujita N."/>
            <person name="Takeyama H."/>
            <person name="Matsunaga T."/>
        </authorList>
    </citation>
    <scope>NUCLEOTIDE SEQUENCE [LARGE SCALE GENOMIC DNA]</scope>
    <source>
        <strain evidence="2">ATCC 700980 / DSM 13731 / RS-1</strain>
    </source>
</reference>
<dbReference type="KEGG" id="dma:DMR_09430"/>
<dbReference type="EMBL" id="AP010904">
    <property type="protein sequence ID" value="BAH74434.1"/>
    <property type="molecule type" value="Genomic_DNA"/>
</dbReference>